<accession>G0R049</accession>
<dbReference type="InterPro" id="IPR050205">
    <property type="entry name" value="CDPK_Ser/Thr_kinases"/>
</dbReference>
<sequence length="421" mass="49375">MGCGNVSTIKNDLKISIQEKHRLEMLSSQTNIRDVYNFQGVLGKGGFGTVKLAYILLREFETLRTLDHPNIIKFYEVYQDEMFFYICMEYCAGGELLERITQRKYFKEKEAAFIMEKLFSAVNHMHCKGIVHRDLKPENILFSTKNKDSDLKIVDFGLANKFDDKQQLSTMVGTPLYVSPAVLKGKYDKSCDNWSLGVILYILLVGYPPFYGENKNVIFQKIQSGKYQLESKEWQMYQMKQKIQQKNFQQQILRKQFRFQMPQGILGFYNLQEEYLKNDRWISSRILNSQLRSCRFQILNLLKNFRTTSKFKTEVMKVLTGLIKINDLQIVMEQAGFKHTKEEIERIVKNVSPESQTGGEHSNNNYITIHDLKEIFLRNGRIIPENEIKKMVQEVDPNNDGKISLEEFKQLMIEEEVDYKA</sequence>
<dbReference type="AlphaFoldDB" id="G0R049"/>
<keyword evidence="7" id="KW-0106">Calcium</keyword>
<evidence type="ECO:0000256" key="6">
    <source>
        <dbReference type="ARBA" id="ARBA00022777"/>
    </source>
</evidence>
<dbReference type="OMA" id="GRSIYEM"/>
<dbReference type="EMBL" id="GL984180">
    <property type="protein sequence ID" value="EGR29148.1"/>
    <property type="molecule type" value="Genomic_DNA"/>
</dbReference>
<feature type="domain" description="EF-hand" evidence="11">
    <location>
        <begin position="383"/>
        <end position="418"/>
    </location>
</feature>
<dbReference type="Pfam" id="PF13499">
    <property type="entry name" value="EF-hand_7"/>
    <property type="match status" value="1"/>
</dbReference>
<dbReference type="InterPro" id="IPR018247">
    <property type="entry name" value="EF_Hand_1_Ca_BS"/>
</dbReference>
<dbReference type="CDD" id="cd00051">
    <property type="entry name" value="EFh"/>
    <property type="match status" value="1"/>
</dbReference>
<dbReference type="GeneID" id="14905240"/>
<name>G0R049_ICHMU</name>
<dbReference type="STRING" id="857967.G0R049"/>
<dbReference type="InterPro" id="IPR002048">
    <property type="entry name" value="EF_hand_dom"/>
</dbReference>
<keyword evidence="6 12" id="KW-0418">Kinase</keyword>
<evidence type="ECO:0000256" key="2">
    <source>
        <dbReference type="ARBA" id="ARBA00011245"/>
    </source>
</evidence>
<dbReference type="SUPFAM" id="SSF47473">
    <property type="entry name" value="EF-hand"/>
    <property type="match status" value="1"/>
</dbReference>
<dbReference type="SMART" id="SM00054">
    <property type="entry name" value="EFh"/>
    <property type="match status" value="1"/>
</dbReference>
<dbReference type="Gene3D" id="1.10.238.10">
    <property type="entry name" value="EF-hand"/>
    <property type="match status" value="1"/>
</dbReference>
<keyword evidence="5" id="KW-0547">Nucleotide-binding</keyword>
<evidence type="ECO:0000259" key="10">
    <source>
        <dbReference type="PROSITE" id="PS50011"/>
    </source>
</evidence>
<dbReference type="PROSITE" id="PS50011">
    <property type="entry name" value="PROTEIN_KINASE_DOM"/>
    <property type="match status" value="1"/>
</dbReference>
<dbReference type="InParanoid" id="G0R049"/>
<gene>
    <name evidence="12" type="ORF">IMG5_162020</name>
</gene>
<evidence type="ECO:0000256" key="1">
    <source>
        <dbReference type="ARBA" id="ARBA00001946"/>
    </source>
</evidence>
<dbReference type="eggNOG" id="KOG0033">
    <property type="taxonomic scope" value="Eukaryota"/>
</dbReference>
<evidence type="ECO:0000256" key="9">
    <source>
        <dbReference type="ARBA" id="ARBA00024334"/>
    </source>
</evidence>
<dbReference type="InterPro" id="IPR000719">
    <property type="entry name" value="Prot_kinase_dom"/>
</dbReference>
<keyword evidence="4 12" id="KW-0808">Transferase</keyword>
<evidence type="ECO:0000313" key="12">
    <source>
        <dbReference type="EMBL" id="EGR29148.1"/>
    </source>
</evidence>
<dbReference type="GO" id="GO:0005524">
    <property type="term" value="F:ATP binding"/>
    <property type="evidence" value="ECO:0007669"/>
    <property type="project" value="UniProtKB-KW"/>
</dbReference>
<dbReference type="InterPro" id="IPR011992">
    <property type="entry name" value="EF-hand-dom_pair"/>
</dbReference>
<dbReference type="PROSITE" id="PS50222">
    <property type="entry name" value="EF_HAND_2"/>
    <property type="match status" value="1"/>
</dbReference>
<evidence type="ECO:0000256" key="5">
    <source>
        <dbReference type="ARBA" id="ARBA00022741"/>
    </source>
</evidence>
<evidence type="ECO:0000313" key="13">
    <source>
        <dbReference type="Proteomes" id="UP000008983"/>
    </source>
</evidence>
<dbReference type="PROSITE" id="PS00108">
    <property type="entry name" value="PROTEIN_KINASE_ST"/>
    <property type="match status" value="1"/>
</dbReference>
<evidence type="ECO:0000259" key="11">
    <source>
        <dbReference type="PROSITE" id="PS50222"/>
    </source>
</evidence>
<dbReference type="Gene3D" id="1.10.510.10">
    <property type="entry name" value="Transferase(Phosphotransferase) domain 1"/>
    <property type="match status" value="1"/>
</dbReference>
<keyword evidence="13" id="KW-1185">Reference proteome</keyword>
<feature type="domain" description="Protein kinase" evidence="10">
    <location>
        <begin position="1"/>
        <end position="258"/>
    </location>
</feature>
<dbReference type="SUPFAM" id="SSF56112">
    <property type="entry name" value="Protein kinase-like (PK-like)"/>
    <property type="match status" value="1"/>
</dbReference>
<comment type="cofactor">
    <cofactor evidence="1">
        <name>Mg(2+)</name>
        <dbReference type="ChEBI" id="CHEBI:18420"/>
    </cofactor>
</comment>
<evidence type="ECO:0000256" key="7">
    <source>
        <dbReference type="ARBA" id="ARBA00022837"/>
    </source>
</evidence>
<dbReference type="OrthoDB" id="40902at2759"/>
<comment type="similarity">
    <text evidence="9">Belongs to the protein kinase superfamily. Ser/Thr protein kinase family. CDPK subfamily.</text>
</comment>
<evidence type="ECO:0000256" key="8">
    <source>
        <dbReference type="ARBA" id="ARBA00022840"/>
    </source>
</evidence>
<dbReference type="Proteomes" id="UP000008983">
    <property type="component" value="Unassembled WGS sequence"/>
</dbReference>
<dbReference type="EC" id="2.7.11.17" evidence="12"/>
<evidence type="ECO:0000256" key="3">
    <source>
        <dbReference type="ARBA" id="ARBA00022527"/>
    </source>
</evidence>
<dbReference type="FunFam" id="1.10.510.10:FF:000571">
    <property type="entry name" value="Maternal embryonic leucine zipper kinase"/>
    <property type="match status" value="1"/>
</dbReference>
<dbReference type="PANTHER" id="PTHR24349">
    <property type="entry name" value="SERINE/THREONINE-PROTEIN KINASE"/>
    <property type="match status" value="1"/>
</dbReference>
<evidence type="ECO:0000256" key="4">
    <source>
        <dbReference type="ARBA" id="ARBA00022679"/>
    </source>
</evidence>
<proteinExistence type="inferred from homology"/>
<dbReference type="CDD" id="cd05117">
    <property type="entry name" value="STKc_CAMK"/>
    <property type="match status" value="1"/>
</dbReference>
<protein>
    <submittedName>
        <fullName evidence="12">Protein kinase domain protein</fullName>
        <ecNumber evidence="12">2.7.11.17</ecNumber>
    </submittedName>
</protein>
<dbReference type="GO" id="GO:0004683">
    <property type="term" value="F:calcium/calmodulin-dependent protein kinase activity"/>
    <property type="evidence" value="ECO:0007669"/>
    <property type="project" value="UniProtKB-EC"/>
</dbReference>
<keyword evidence="3" id="KW-0723">Serine/threonine-protein kinase</keyword>
<dbReference type="InterPro" id="IPR011009">
    <property type="entry name" value="Kinase-like_dom_sf"/>
</dbReference>
<dbReference type="GO" id="GO:0005509">
    <property type="term" value="F:calcium ion binding"/>
    <property type="evidence" value="ECO:0007669"/>
    <property type="project" value="InterPro"/>
</dbReference>
<dbReference type="RefSeq" id="XP_004030384.1">
    <property type="nucleotide sequence ID" value="XM_004030336.1"/>
</dbReference>
<dbReference type="SMART" id="SM00220">
    <property type="entry name" value="S_TKc"/>
    <property type="match status" value="1"/>
</dbReference>
<comment type="subunit">
    <text evidence="2">Monomer.</text>
</comment>
<keyword evidence="8" id="KW-0067">ATP-binding</keyword>
<dbReference type="PROSITE" id="PS00018">
    <property type="entry name" value="EF_HAND_1"/>
    <property type="match status" value="1"/>
</dbReference>
<dbReference type="Pfam" id="PF00069">
    <property type="entry name" value="Pkinase"/>
    <property type="match status" value="1"/>
</dbReference>
<reference evidence="12 13" key="1">
    <citation type="submission" date="2011-07" db="EMBL/GenBank/DDBJ databases">
        <authorList>
            <person name="Coyne R."/>
            <person name="Brami D."/>
            <person name="Johnson J."/>
            <person name="Hostetler J."/>
            <person name="Hannick L."/>
            <person name="Clark T."/>
            <person name="Cassidy-Hanley D."/>
            <person name="Inman J."/>
        </authorList>
    </citation>
    <scope>NUCLEOTIDE SEQUENCE [LARGE SCALE GENOMIC DNA]</scope>
    <source>
        <strain evidence="12 13">G5</strain>
    </source>
</reference>
<organism evidence="12 13">
    <name type="scientific">Ichthyophthirius multifiliis</name>
    <name type="common">White spot disease agent</name>
    <name type="synonym">Ich</name>
    <dbReference type="NCBI Taxonomy" id="5932"/>
    <lineage>
        <taxon>Eukaryota</taxon>
        <taxon>Sar</taxon>
        <taxon>Alveolata</taxon>
        <taxon>Ciliophora</taxon>
        <taxon>Intramacronucleata</taxon>
        <taxon>Oligohymenophorea</taxon>
        <taxon>Hymenostomatida</taxon>
        <taxon>Ophryoglenina</taxon>
        <taxon>Ichthyophthirius</taxon>
    </lineage>
</organism>
<dbReference type="InterPro" id="IPR008271">
    <property type="entry name" value="Ser/Thr_kinase_AS"/>
</dbReference>